<keyword evidence="6 13" id="KW-0732">Signal</keyword>
<dbReference type="Gene3D" id="2.60.40.4270">
    <property type="entry name" value="Listeria-Bacteroides repeat domain"/>
    <property type="match status" value="3"/>
</dbReference>
<evidence type="ECO:0000256" key="8">
    <source>
        <dbReference type="ARBA" id="ARBA00022825"/>
    </source>
</evidence>
<dbReference type="PROSITE" id="PS51892">
    <property type="entry name" value="SUBTILASE"/>
    <property type="match status" value="1"/>
</dbReference>
<dbReference type="Pfam" id="PF09479">
    <property type="entry name" value="Flg_new"/>
    <property type="match status" value="3"/>
</dbReference>
<evidence type="ECO:0000313" key="19">
    <source>
        <dbReference type="EMBL" id="QIZ07726.1"/>
    </source>
</evidence>
<dbReference type="CDD" id="cd07474">
    <property type="entry name" value="Peptidases_S8_subtilisin_Vpr-like"/>
    <property type="match status" value="1"/>
</dbReference>
<dbReference type="InterPro" id="IPR050131">
    <property type="entry name" value="Peptidase_S8_subtilisin-like"/>
</dbReference>
<keyword evidence="5 10" id="KW-0645">Protease</keyword>
<reference evidence="19 20" key="1">
    <citation type="submission" date="2020-04" db="EMBL/GenBank/DDBJ databases">
        <title>Genome-Wide Identification of 5-Methylcytosine Sites in Bacterial Genomes By High-Throughput Sequencing of MspJI Restriction Fragments.</title>
        <authorList>
            <person name="Wu V."/>
        </authorList>
    </citation>
    <scope>NUCLEOTIDE SEQUENCE [LARGE SCALE GENOMIC DNA]</scope>
    <source>
        <strain evidence="19 20">S2</strain>
    </source>
</reference>
<accession>A0A6H1P2F5</accession>
<dbReference type="InterPro" id="IPR041498">
    <property type="entry name" value="Big_6"/>
</dbReference>
<dbReference type="Pfam" id="PF00082">
    <property type="entry name" value="Peptidase_S8"/>
    <property type="match status" value="1"/>
</dbReference>
<feature type="region of interest" description="Disordered" evidence="12">
    <location>
        <begin position="210"/>
        <end position="229"/>
    </location>
</feature>
<evidence type="ECO:0000259" key="14">
    <source>
        <dbReference type="Pfam" id="PF00082"/>
    </source>
</evidence>
<dbReference type="Pfam" id="PF17936">
    <property type="entry name" value="Big_6"/>
    <property type="match status" value="1"/>
</dbReference>
<evidence type="ECO:0000259" key="18">
    <source>
        <dbReference type="Pfam" id="PF17936"/>
    </source>
</evidence>
<feature type="chain" id="PRO_5026286151" evidence="13">
    <location>
        <begin position="36"/>
        <end position="2656"/>
    </location>
</feature>
<dbReference type="Pfam" id="PF05922">
    <property type="entry name" value="Inhibitor_I9"/>
    <property type="match status" value="1"/>
</dbReference>
<feature type="active site" description="Charge relay system" evidence="9 10">
    <location>
        <position position="674"/>
    </location>
</feature>
<evidence type="ECO:0000256" key="3">
    <source>
        <dbReference type="ARBA" id="ARBA00022512"/>
    </source>
</evidence>
<feature type="compositionally biased region" description="Polar residues" evidence="12">
    <location>
        <begin position="210"/>
        <end position="220"/>
    </location>
</feature>
<dbReference type="InterPro" id="IPR036852">
    <property type="entry name" value="Peptidase_S8/S53_dom_sf"/>
</dbReference>
<dbReference type="PANTHER" id="PTHR43806:SF65">
    <property type="entry name" value="SERINE PROTEASE APRX"/>
    <property type="match status" value="1"/>
</dbReference>
<reference evidence="19 20" key="2">
    <citation type="submission" date="2020-04" db="EMBL/GenBank/DDBJ databases">
        <authorList>
            <person name="Fomenkov A."/>
            <person name="Anton B.P."/>
            <person name="Roberts R.J."/>
        </authorList>
    </citation>
    <scope>NUCLEOTIDE SEQUENCE [LARGE SCALE GENOMIC DNA]</scope>
    <source>
        <strain evidence="19 20">S2</strain>
    </source>
</reference>
<dbReference type="PROSITE" id="PS00137">
    <property type="entry name" value="SUBTILASE_HIS"/>
    <property type="match status" value="1"/>
</dbReference>
<dbReference type="PROSITE" id="PS00138">
    <property type="entry name" value="SUBTILASE_SER"/>
    <property type="match status" value="1"/>
</dbReference>
<evidence type="ECO:0000256" key="1">
    <source>
        <dbReference type="ARBA" id="ARBA00004196"/>
    </source>
</evidence>
<comment type="similarity">
    <text evidence="2 10 11">Belongs to the peptidase S8 family.</text>
</comment>
<dbReference type="InterPro" id="IPR013783">
    <property type="entry name" value="Ig-like_fold"/>
</dbReference>
<keyword evidence="3" id="KW-0134">Cell wall</keyword>
<dbReference type="PROSITE" id="PS00018">
    <property type="entry name" value="EF_HAND_1"/>
    <property type="match status" value="1"/>
</dbReference>
<dbReference type="Gene3D" id="2.60.40.10">
    <property type="entry name" value="Immunoglobulins"/>
    <property type="match status" value="1"/>
</dbReference>
<feature type="domain" description="Peptidase S8/S53" evidence="14">
    <location>
        <begin position="254"/>
        <end position="712"/>
    </location>
</feature>
<gene>
    <name evidence="19" type="ORF">HFZ78_14120</name>
</gene>
<comment type="subcellular location">
    <subcellularLocation>
        <location evidence="1">Cell envelope</location>
    </subcellularLocation>
</comment>
<dbReference type="EMBL" id="CP051128">
    <property type="protein sequence ID" value="QIZ07726.1"/>
    <property type="molecule type" value="Genomic_DNA"/>
</dbReference>
<dbReference type="Pfam" id="PF02225">
    <property type="entry name" value="PA"/>
    <property type="match status" value="1"/>
</dbReference>
<dbReference type="InterPro" id="IPR003137">
    <property type="entry name" value="PA_domain"/>
</dbReference>
<feature type="active site" description="Charge relay system" evidence="9 10">
    <location>
        <position position="344"/>
    </location>
</feature>
<keyword evidence="4" id="KW-0964">Secreted</keyword>
<feature type="domain" description="Heme-binding protein Shr-like Hb-interacting" evidence="17">
    <location>
        <begin position="2142"/>
        <end position="2222"/>
    </location>
</feature>
<feature type="signal peptide" evidence="13">
    <location>
        <begin position="1"/>
        <end position="35"/>
    </location>
</feature>
<name>A0A6H1P2F5_PRIMG</name>
<dbReference type="InterPro" id="IPR013378">
    <property type="entry name" value="InlB-like_B-rpt"/>
</dbReference>
<evidence type="ECO:0000259" key="17">
    <source>
        <dbReference type="Pfam" id="PF07550"/>
    </source>
</evidence>
<dbReference type="InterPro" id="IPR000209">
    <property type="entry name" value="Peptidase_S8/S53_dom"/>
</dbReference>
<evidence type="ECO:0000256" key="6">
    <source>
        <dbReference type="ARBA" id="ARBA00022729"/>
    </source>
</evidence>
<dbReference type="InterPro" id="IPR046450">
    <property type="entry name" value="PA_dom_sf"/>
</dbReference>
<dbReference type="InterPro" id="IPR018247">
    <property type="entry name" value="EF_Hand_1_Ca_BS"/>
</dbReference>
<dbReference type="GO" id="GO:0004252">
    <property type="term" value="F:serine-type endopeptidase activity"/>
    <property type="evidence" value="ECO:0007669"/>
    <property type="project" value="UniProtKB-UniRule"/>
</dbReference>
<dbReference type="GO" id="GO:0006508">
    <property type="term" value="P:proteolysis"/>
    <property type="evidence" value="ECO:0007669"/>
    <property type="project" value="UniProtKB-KW"/>
</dbReference>
<dbReference type="Gene3D" id="3.50.30.30">
    <property type="match status" value="1"/>
</dbReference>
<proteinExistence type="inferred from homology"/>
<dbReference type="InterPro" id="IPR023828">
    <property type="entry name" value="Peptidase_S8_Ser-AS"/>
</dbReference>
<organism evidence="19 20">
    <name type="scientific">Priestia megaterium</name>
    <name type="common">Bacillus megaterium</name>
    <dbReference type="NCBI Taxonomy" id="1404"/>
    <lineage>
        <taxon>Bacteria</taxon>
        <taxon>Bacillati</taxon>
        <taxon>Bacillota</taxon>
        <taxon>Bacilli</taxon>
        <taxon>Bacillales</taxon>
        <taxon>Bacillaceae</taxon>
        <taxon>Priestia</taxon>
    </lineage>
</organism>
<keyword evidence="8 10" id="KW-0720">Serine protease</keyword>
<feature type="active site" description="Charge relay system" evidence="9 10">
    <location>
        <position position="263"/>
    </location>
</feature>
<evidence type="ECO:0000259" key="16">
    <source>
        <dbReference type="Pfam" id="PF05922"/>
    </source>
</evidence>
<sequence>MSMRMRQKKRMLSISVLIAMLLNFALPQSLTFVQAADNPSQNSPSSEAFNAKEVNRILDGLTPEQKANINKLTGADIANKIRVAQKDITKKSNIQVIVQFKTDPAKIQILKNSLEKGGATASAKIFASEYAAAKQKVKESHTAFQSFVNTQAKTQIVGGKQVETKMSITTQYTDAFNGVALTLPGNQVEKLAENPEVASIWSSVEYTVPESGNASQTSEPGSVGKPTGGLSLMGVDKLQAEGYTGIIKKGPREGQKVKVGVLDTGIDYNHPDLYKVTHDANGNLYEGHDFANATLDAKGNINLIDDHDPMETIYPDWVEAKANPNPSPIAMPAPADYKHYITSHGTHVSGTIAANTTNNNGVYSANGMAPDVELHGYRVLGPGGSGLSESVLKGIDQAVIDHMDVINLSLGANGNDPLYPTSIAITNATLAGVTCSVSAGNSGPGVATVGSPGTSPLAITVGASSIPEEIPVMTIKNGNTFYQSRLFGKSFTDADDALKGQTMQIVDVGLGSAADFQEKDVKGKIVLVHRGGEFLQTKMANAHNAGVKAMIIWDNQDDTETQGYIPSFLGVSQDNVYSISLTQAQGQALSNAIKADPDKATVTFPTTLDESIKKDGDELAGFSSTGPVKDWTIKPDVIAPGVDIMSTAPYDIWESQENATHNYQSAYQSMSGTSMAAPHTTGAIALVIAAHPDYTPADVKTALMNTAKDVNTDSKTYSVYQVGAGRIDPVKAIKSDVKVQVLDKATTVESVDGTDVLTQIDQITGSIFFGFKGRGDGATNGTDDTVSSKDFNIVNQGDSNKTFKVSTEFLSTKFAQSNKVGPGTGNDVKVDFAVAGSNTTSINVGENSTVKTTATITVPSNALDGTYEGYIHVVNAADASETYRIPFTITVAEKGIDTFKVNIKATPVGNLSAYTFSVNNEMENIYVVLKDKDGKYIGVTNTLRSGSNFTPGIHYGPLVTLFNGAYLPFTKDYDGTYDQSGISNKIAVLQEGAYSLEMIATDKKGKRYTAEDTVYVDGTPPTMTMDNDSKEGIYEIDTAGYLPGQEIKGFYGTVYDSNVDVMKNNGETSVPSPEDGVTPVPVDQGLNHVFGYQDSYQPTVIFKTNENGRLHFGVTQEDVANKLGSEFVISPIDYSGEEDMDTTKQTYYFIKKGNPYVTLTMSNGVDAGPGNEDKVVVNPNKPFKTTIATHYGIGMTGGTITLNSNNVYKFSNIRLTDEYKNYLISKGMSQSEVDHALTIGQPYVHPVYQIGENTDVTISGIGAAAALDHDMNIIEADVTYSNPDPITGPFEFPLLKSNLTLSGEDTKVAWFPTNTPYVRQSISVLRGRVAAESFARNNINNNYPQFTVDSGAKVTVKDDKGNSFTTDNPTSFNNTIAYTFINPYYAVTMDVSDKPYSVEASVPGHFKGYAKTPVIGENKYGYNSGTIKDLPGIFPVLLGGDVNGDNVIDMNDLTAEANAYTTYKAQLGSQGKKDWLNLPENRNYDIYWIPTVNPGGWGIDYNDFYFIFKNFGKVNQNAIDAGVTVGNPQLTLTADTMVNNVQLHTGDGLKEVMAALNFAGPAQTTYGTAIPKLTDLQNGSTISIVPASNVFVDDTVWRKAITQVLLGSTDVTNSVTITPAYQYADALGQAQTMPSKITLPGSLFTTATNYTVTIKATGYQNVTKAFTVSSVPIPTPTIPLVTDPSKAHLGHDLTFTFPEDANWQEGINNIKVKTLNSALVDITDLKDSSGNKYYDISVPGQITFKAELFKTNANPATATSVIEPSGTNWLPQLYQFNISSIGADNTIYPVKSVGVDSNGSAAQAVGYGITFDSQGGSQVSPVAVGYNPAKTKIDGASISNQAIIGGYKNPSTTRPGYVLIGWFTDQAGTTTSQWQPGNNISADQIVYAKWQMNATQNYSLVDKADSNGPKFDGSNGAVSGIGWVLGEGDLKINIPDYLTNIPWLSDKAHIAKIESTFYQMKSDGSTDTKETTYTLDPSTYDLVTGANNNGILSFKTATHDQAVQAGQTTLGEKFAFSEMPTLGNLGNIKGYKVTLTATTGETVTIPDIKLGYRRHIDLNGGILKNANDLFLADQLINGKASAPTMSMVPSHVTKGDLTPGPYLYLDAAGSSDKKSTITDGPIVVMDNVNYYLGWIKVPPTVSKDTVGNIVGSDITLPFTDDGTWKNNIKAVKIGSKTLVENTDYTMTGNSIILNHTLFTIGQKVNVTIVSEGYQDAIVSDQVIGYTVTFETNGGDPIPAQIVDRSVTKPIAPSKVGYKFYGWYSDQNLTTPYDFSNIVTKPITLYAKYALVGSVVTSDTTDNAIGNDMVLEFSDNNWAKAISSFAINGITVDKTKVNVDTVNRTITLDKSLFSRARDYMILIKATDYADVTLVQKVVNGYNVHFVVQDNAPFAVQDKMVVRRITEPVVYGYDITWFADEACTLPWEFTNSIYSGRTLYGKWTPHKFSVVFDHQDGGLVDSKTGDYSKTITAPTTPTRPGYAFLGWYKDAAGKTAWNFATDRVKGDVILYAKWATGVENNGLYNKDVIITFNEATAKLDGKDYTSGTAVNSEGNYTLVITDAAGNVSTVKFTIDKTAPKAPIVNKVSSTSTIVTGTAEAGSTIVIKAGIKTVGTGTVDSKGKFTVSIVKQTVSTHLYVTAIDKAGNESSATKETVSK</sequence>
<evidence type="ECO:0000259" key="15">
    <source>
        <dbReference type="Pfam" id="PF02225"/>
    </source>
</evidence>
<dbReference type="InterPro" id="IPR042229">
    <property type="entry name" value="Listeria/Bacterioides_rpt_sf"/>
</dbReference>
<evidence type="ECO:0000256" key="7">
    <source>
        <dbReference type="ARBA" id="ARBA00022801"/>
    </source>
</evidence>
<protein>
    <submittedName>
        <fullName evidence="19">S8 family serine peptidase</fullName>
    </submittedName>
</protein>
<dbReference type="InterPro" id="IPR010259">
    <property type="entry name" value="S8pro/Inhibitor_I9"/>
</dbReference>
<evidence type="ECO:0000313" key="20">
    <source>
        <dbReference type="Proteomes" id="UP000501868"/>
    </source>
</evidence>
<evidence type="ECO:0000256" key="2">
    <source>
        <dbReference type="ARBA" id="ARBA00011073"/>
    </source>
</evidence>
<feature type="domain" description="Bacterial Ig" evidence="18">
    <location>
        <begin position="2576"/>
        <end position="2654"/>
    </location>
</feature>
<dbReference type="InterPro" id="IPR023827">
    <property type="entry name" value="Peptidase_S8_Asp-AS"/>
</dbReference>
<dbReference type="InterPro" id="IPR015500">
    <property type="entry name" value="Peptidase_S8_subtilisin-rel"/>
</dbReference>
<feature type="domain" description="Heme-binding protein Shr-like Hb-interacting" evidence="17">
    <location>
        <begin position="1591"/>
        <end position="1666"/>
    </location>
</feature>
<dbReference type="GO" id="GO:0030313">
    <property type="term" value="C:cell envelope"/>
    <property type="evidence" value="ECO:0007669"/>
    <property type="project" value="UniProtKB-SubCell"/>
</dbReference>
<dbReference type="NCBIfam" id="TIGR02543">
    <property type="entry name" value="List_Bact_rpt"/>
    <property type="match status" value="3"/>
</dbReference>
<evidence type="ECO:0000256" key="13">
    <source>
        <dbReference type="SAM" id="SignalP"/>
    </source>
</evidence>
<dbReference type="Gene3D" id="3.40.50.200">
    <property type="entry name" value="Peptidase S8/S53 domain"/>
    <property type="match status" value="1"/>
</dbReference>
<evidence type="ECO:0000256" key="9">
    <source>
        <dbReference type="PIRSR" id="PIRSR615500-1"/>
    </source>
</evidence>
<dbReference type="SUPFAM" id="SSF52025">
    <property type="entry name" value="PA domain"/>
    <property type="match status" value="1"/>
</dbReference>
<keyword evidence="7 10" id="KW-0378">Hydrolase</keyword>
<feature type="domain" description="Heme-binding protein Shr-like Hb-interacting" evidence="17">
    <location>
        <begin position="1682"/>
        <end position="1752"/>
    </location>
</feature>
<evidence type="ECO:0000256" key="5">
    <source>
        <dbReference type="ARBA" id="ARBA00022670"/>
    </source>
</evidence>
<dbReference type="PRINTS" id="PR00723">
    <property type="entry name" value="SUBTILISIN"/>
</dbReference>
<evidence type="ECO:0000256" key="12">
    <source>
        <dbReference type="SAM" id="MobiDB-lite"/>
    </source>
</evidence>
<dbReference type="SUPFAM" id="SSF52743">
    <property type="entry name" value="Subtilisin-like"/>
    <property type="match status" value="1"/>
</dbReference>
<evidence type="ECO:0000256" key="4">
    <source>
        <dbReference type="ARBA" id="ARBA00022525"/>
    </source>
</evidence>
<evidence type="ECO:0000256" key="11">
    <source>
        <dbReference type="RuleBase" id="RU003355"/>
    </source>
</evidence>
<evidence type="ECO:0000256" key="10">
    <source>
        <dbReference type="PROSITE-ProRule" id="PRU01240"/>
    </source>
</evidence>
<feature type="domain" description="Heme-binding protein Shr-like Hb-interacting" evidence="17">
    <location>
        <begin position="2295"/>
        <end position="2376"/>
    </location>
</feature>
<dbReference type="Pfam" id="PF07550">
    <property type="entry name" value="Shr-like_HID"/>
    <property type="match status" value="4"/>
</dbReference>
<feature type="domain" description="PA" evidence="15">
    <location>
        <begin position="512"/>
        <end position="589"/>
    </location>
</feature>
<dbReference type="Proteomes" id="UP000501868">
    <property type="component" value="Chromosome"/>
</dbReference>
<dbReference type="InterPro" id="IPR034213">
    <property type="entry name" value="S8_Vpr-like"/>
</dbReference>
<dbReference type="InterPro" id="IPR022398">
    <property type="entry name" value="Peptidase_S8_His-AS"/>
</dbReference>
<dbReference type="InterPro" id="IPR011432">
    <property type="entry name" value="Shr-like_HID"/>
</dbReference>
<dbReference type="PROSITE" id="PS00136">
    <property type="entry name" value="SUBTILASE_ASP"/>
    <property type="match status" value="1"/>
</dbReference>
<dbReference type="PANTHER" id="PTHR43806">
    <property type="entry name" value="PEPTIDASE S8"/>
    <property type="match status" value="1"/>
</dbReference>
<feature type="domain" description="Inhibitor I9" evidence="16">
    <location>
        <begin position="96"/>
        <end position="207"/>
    </location>
</feature>